<dbReference type="CDD" id="cd06581">
    <property type="entry name" value="TM_PBP1_LivM_like"/>
    <property type="match status" value="1"/>
</dbReference>
<evidence type="ECO:0000256" key="5">
    <source>
        <dbReference type="ARBA" id="ARBA00023136"/>
    </source>
</evidence>
<dbReference type="RefSeq" id="WP_168518835.1">
    <property type="nucleotide sequence ID" value="NZ_JAAXLS010000017.1"/>
</dbReference>
<name>A0ABX1J812_9PSEU</name>
<feature type="transmembrane region" description="Helical" evidence="6">
    <location>
        <begin position="6"/>
        <end position="25"/>
    </location>
</feature>
<accession>A0ABX1J812</accession>
<protein>
    <submittedName>
        <fullName evidence="7">Branched-chain amino acid ABC transporter permease</fullName>
    </submittedName>
</protein>
<evidence type="ECO:0000256" key="3">
    <source>
        <dbReference type="ARBA" id="ARBA00022692"/>
    </source>
</evidence>
<proteinExistence type="predicted"/>
<evidence type="ECO:0000313" key="8">
    <source>
        <dbReference type="Proteomes" id="UP000715441"/>
    </source>
</evidence>
<evidence type="ECO:0000256" key="4">
    <source>
        <dbReference type="ARBA" id="ARBA00022989"/>
    </source>
</evidence>
<dbReference type="InterPro" id="IPR001851">
    <property type="entry name" value="ABC_transp_permease"/>
</dbReference>
<keyword evidence="4 6" id="KW-1133">Transmembrane helix</keyword>
<feature type="transmembrane region" description="Helical" evidence="6">
    <location>
        <begin position="32"/>
        <end position="54"/>
    </location>
</feature>
<organism evidence="7 8">
    <name type="scientific">Amycolatopsis acididurans</name>
    <dbReference type="NCBI Taxonomy" id="2724524"/>
    <lineage>
        <taxon>Bacteria</taxon>
        <taxon>Bacillati</taxon>
        <taxon>Actinomycetota</taxon>
        <taxon>Actinomycetes</taxon>
        <taxon>Pseudonocardiales</taxon>
        <taxon>Pseudonocardiaceae</taxon>
        <taxon>Amycolatopsis</taxon>
    </lineage>
</organism>
<evidence type="ECO:0000256" key="6">
    <source>
        <dbReference type="SAM" id="Phobius"/>
    </source>
</evidence>
<keyword evidence="8" id="KW-1185">Reference proteome</keyword>
<dbReference type="Pfam" id="PF02653">
    <property type="entry name" value="BPD_transp_2"/>
    <property type="match status" value="1"/>
</dbReference>
<dbReference type="PANTHER" id="PTHR30482:SF10">
    <property type="entry name" value="HIGH-AFFINITY BRANCHED-CHAIN AMINO ACID TRANSPORT PROTEIN BRAE"/>
    <property type="match status" value="1"/>
</dbReference>
<keyword evidence="2" id="KW-1003">Cell membrane</keyword>
<sequence>MTDWFDANIVLIQSTFVSLLLALSIQVPLRAGVFSFAGIGSYGVGAYTAAIVTIRLEWPAFAAIAAGAVLAAGIGYVLALVLSRLGGLYLGMATIAFSLIFSVFVINGGDLTGGAQGLFGAISDLTTGGVVGVAVVVVVLLALSERGRIGRRIAAVREDPELAMSTGVPVLAIRQLSFVISGALGACAGAMNTLLRSTVSPDEIGFQLVVLALTMIIVGGSRSWLGAFLGAVIFTWLPSVLEFVGDWQTVVYGALVALAAIFVPGGLLGVLQQGYRRRRRRAVAIGGTS</sequence>
<dbReference type="EMBL" id="JAAXLS010000017">
    <property type="protein sequence ID" value="NKQ55799.1"/>
    <property type="molecule type" value="Genomic_DNA"/>
</dbReference>
<comment type="subcellular location">
    <subcellularLocation>
        <location evidence="1">Cell membrane</location>
        <topology evidence="1">Multi-pass membrane protein</topology>
    </subcellularLocation>
</comment>
<dbReference type="Proteomes" id="UP000715441">
    <property type="component" value="Unassembled WGS sequence"/>
</dbReference>
<feature type="transmembrane region" description="Helical" evidence="6">
    <location>
        <begin position="249"/>
        <end position="271"/>
    </location>
</feature>
<feature type="transmembrane region" description="Helical" evidence="6">
    <location>
        <begin position="88"/>
        <end position="106"/>
    </location>
</feature>
<feature type="transmembrane region" description="Helical" evidence="6">
    <location>
        <begin position="118"/>
        <end position="143"/>
    </location>
</feature>
<keyword evidence="5 6" id="KW-0472">Membrane</keyword>
<evidence type="ECO:0000313" key="7">
    <source>
        <dbReference type="EMBL" id="NKQ55799.1"/>
    </source>
</evidence>
<reference evidence="7 8" key="1">
    <citation type="submission" date="2020-04" db="EMBL/GenBank/DDBJ databases">
        <title>Novel species.</title>
        <authorList>
            <person name="Teo W.F.A."/>
            <person name="Lipun K."/>
            <person name="Srisuk N."/>
            <person name="Duangmal K."/>
        </authorList>
    </citation>
    <scope>NUCLEOTIDE SEQUENCE [LARGE SCALE GENOMIC DNA]</scope>
    <source>
        <strain evidence="7 8">K13G38</strain>
    </source>
</reference>
<feature type="transmembrane region" description="Helical" evidence="6">
    <location>
        <begin position="204"/>
        <end position="237"/>
    </location>
</feature>
<comment type="caution">
    <text evidence="7">The sequence shown here is derived from an EMBL/GenBank/DDBJ whole genome shotgun (WGS) entry which is preliminary data.</text>
</comment>
<dbReference type="PANTHER" id="PTHR30482">
    <property type="entry name" value="HIGH-AFFINITY BRANCHED-CHAIN AMINO ACID TRANSPORT SYSTEM PERMEASE"/>
    <property type="match status" value="1"/>
</dbReference>
<dbReference type="InterPro" id="IPR043428">
    <property type="entry name" value="LivM-like"/>
</dbReference>
<evidence type="ECO:0000256" key="1">
    <source>
        <dbReference type="ARBA" id="ARBA00004651"/>
    </source>
</evidence>
<gene>
    <name evidence="7" type="ORF">HFP15_23260</name>
</gene>
<feature type="transmembrane region" description="Helical" evidence="6">
    <location>
        <begin position="60"/>
        <end position="81"/>
    </location>
</feature>
<evidence type="ECO:0000256" key="2">
    <source>
        <dbReference type="ARBA" id="ARBA00022475"/>
    </source>
</evidence>
<keyword evidence="3 6" id="KW-0812">Transmembrane</keyword>